<comment type="caution">
    <text evidence="1">The sequence shown here is derived from an EMBL/GenBank/DDBJ whole genome shotgun (WGS) entry which is preliminary data.</text>
</comment>
<accession>A0AAN6X7Y3</accession>
<reference evidence="1" key="2">
    <citation type="submission" date="2023-05" db="EMBL/GenBank/DDBJ databases">
        <authorList>
            <consortium name="Lawrence Berkeley National Laboratory"/>
            <person name="Steindorff A."/>
            <person name="Hensen N."/>
            <person name="Bonometti L."/>
            <person name="Westerberg I."/>
            <person name="Brannstrom I.O."/>
            <person name="Guillou S."/>
            <person name="Cros-Aarteil S."/>
            <person name="Calhoun S."/>
            <person name="Haridas S."/>
            <person name="Kuo A."/>
            <person name="Mondo S."/>
            <person name="Pangilinan J."/>
            <person name="Riley R."/>
            <person name="Labutti K."/>
            <person name="Andreopoulos B."/>
            <person name="Lipzen A."/>
            <person name="Chen C."/>
            <person name="Yanf M."/>
            <person name="Daum C."/>
            <person name="Ng V."/>
            <person name="Clum A."/>
            <person name="Ohm R."/>
            <person name="Martin F."/>
            <person name="Silar P."/>
            <person name="Natvig D."/>
            <person name="Lalanne C."/>
            <person name="Gautier V."/>
            <person name="Ament-Velasquez S.L."/>
            <person name="Kruys A."/>
            <person name="Hutchinson M.I."/>
            <person name="Powell A.J."/>
            <person name="Barry K."/>
            <person name="Miller A.N."/>
            <person name="Grigoriev I.V."/>
            <person name="Debuchy R."/>
            <person name="Gladieux P."/>
            <person name="Thoren M.H."/>
            <person name="Johannesson H."/>
        </authorList>
    </citation>
    <scope>NUCLEOTIDE SEQUENCE</scope>
    <source>
        <strain evidence="1">CBS 315.58</strain>
    </source>
</reference>
<evidence type="ECO:0000313" key="1">
    <source>
        <dbReference type="EMBL" id="KAK4194656.1"/>
    </source>
</evidence>
<name>A0AAN6X7Y3_9PEZI</name>
<organism evidence="1 2">
    <name type="scientific">Triangularia verruculosa</name>
    <dbReference type="NCBI Taxonomy" id="2587418"/>
    <lineage>
        <taxon>Eukaryota</taxon>
        <taxon>Fungi</taxon>
        <taxon>Dikarya</taxon>
        <taxon>Ascomycota</taxon>
        <taxon>Pezizomycotina</taxon>
        <taxon>Sordariomycetes</taxon>
        <taxon>Sordariomycetidae</taxon>
        <taxon>Sordariales</taxon>
        <taxon>Podosporaceae</taxon>
        <taxon>Triangularia</taxon>
    </lineage>
</organism>
<proteinExistence type="predicted"/>
<dbReference type="AlphaFoldDB" id="A0AAN6X7Y3"/>
<dbReference type="Proteomes" id="UP001303160">
    <property type="component" value="Unassembled WGS sequence"/>
</dbReference>
<dbReference type="EMBL" id="MU864047">
    <property type="protein sequence ID" value="KAK4194656.1"/>
    <property type="molecule type" value="Genomic_DNA"/>
</dbReference>
<evidence type="ECO:0000313" key="2">
    <source>
        <dbReference type="Proteomes" id="UP001303160"/>
    </source>
</evidence>
<reference evidence="1" key="1">
    <citation type="journal article" date="2023" name="Mol. Phylogenet. Evol.">
        <title>Genome-scale phylogeny and comparative genomics of the fungal order Sordariales.</title>
        <authorList>
            <person name="Hensen N."/>
            <person name="Bonometti L."/>
            <person name="Westerberg I."/>
            <person name="Brannstrom I.O."/>
            <person name="Guillou S."/>
            <person name="Cros-Aarteil S."/>
            <person name="Calhoun S."/>
            <person name="Haridas S."/>
            <person name="Kuo A."/>
            <person name="Mondo S."/>
            <person name="Pangilinan J."/>
            <person name="Riley R."/>
            <person name="LaButti K."/>
            <person name="Andreopoulos B."/>
            <person name="Lipzen A."/>
            <person name="Chen C."/>
            <person name="Yan M."/>
            <person name="Daum C."/>
            <person name="Ng V."/>
            <person name="Clum A."/>
            <person name="Steindorff A."/>
            <person name="Ohm R.A."/>
            <person name="Martin F."/>
            <person name="Silar P."/>
            <person name="Natvig D.O."/>
            <person name="Lalanne C."/>
            <person name="Gautier V."/>
            <person name="Ament-Velasquez S.L."/>
            <person name="Kruys A."/>
            <person name="Hutchinson M.I."/>
            <person name="Powell A.J."/>
            <person name="Barry K."/>
            <person name="Miller A.N."/>
            <person name="Grigoriev I.V."/>
            <person name="Debuchy R."/>
            <person name="Gladieux P."/>
            <person name="Hiltunen Thoren M."/>
            <person name="Johannesson H."/>
        </authorList>
    </citation>
    <scope>NUCLEOTIDE SEQUENCE</scope>
    <source>
        <strain evidence="1">CBS 315.58</strain>
    </source>
</reference>
<protein>
    <submittedName>
        <fullName evidence="1">Uncharacterized protein</fullName>
    </submittedName>
</protein>
<keyword evidence="2" id="KW-1185">Reference proteome</keyword>
<gene>
    <name evidence="1" type="ORF">QBC40DRAFT_301910</name>
</gene>
<sequence length="220" mass="24768">MANGKATCYEQKPVRIPARTTSYRCKYRSRDVLQYFSRLNCFGLSIGTVSDILIECCLFVGEATPRWPPIPTQGVPSRRCRECQGSGRIRQARCLRSGAEWGYLCLRFDVGSRCVAVDLSRSVKTTNIRAHQTRWWGKALLGPIIDKEISGGWSDRIGDVEEKPLQKRDHLRSMISSHKSSSGNRQKSLICCPRRIIPVPASISAGVFLPHWIQVTICNT</sequence>